<sequence>MRTVPLSERASTLEVQTYAFAVRSALRRGRVFLPENRLVGLRLPPGGDMDAYKDAAETILKSAGLEKYTISMVIVTSGPGEADARDAIHLSRYKAALIVLIQDGADIPSELMVALDRIIDVAAVNARHLVAAAKSIAMNIPLEIARRLAAFPASMLFLALRPGRPLDTVLEKLESTALVHKQIPKPPSWEPRIDDLEGYGKAKEWALDLVTDLSDWRDGRITWSDVASGILLSGPPGTGKTMFAEAVARSCGANFIPASSAVWQSKGHLGDMLAAMRRSFEKAAKTPPTVLLIDEIDSIGDRAKFRGHNTDYSIQVVNALLELLDGSGGREGVIVVAATNYPEQVDPALRRPGRLDRHVAIELPDEDTRAKIIAMHLGDGASPDELKTLAAATVGRSGAQLRQLVGNAKRRARRKGRDVRPADLIAMIPPVRHLTEQERRIASTHEAGHAVVGIELGVAIVDGIVVLPQVSRDDGVQGYVQWRRERPLFRSRKSYRSELAMLLGGLASERTILGESFDGSGGGADSDLHRATNLATIMAVSLGMGGVISYSHASSSEELAKLRREDAELRRLVERLLSEALNRACEIIRRRREDVERLVRMLCEQGVVTGDELRAMGLDGQAGS</sequence>
<dbReference type="AlphaFoldDB" id="A0A3S0PY89"/>
<dbReference type="GO" id="GO:0004222">
    <property type="term" value="F:metalloendopeptidase activity"/>
    <property type="evidence" value="ECO:0007669"/>
    <property type="project" value="InterPro"/>
</dbReference>
<dbReference type="SUPFAM" id="SSF140990">
    <property type="entry name" value="FtsH protease domain-like"/>
    <property type="match status" value="1"/>
</dbReference>
<feature type="domain" description="AAA+ ATPase" evidence="2">
    <location>
        <begin position="226"/>
        <end position="365"/>
    </location>
</feature>
<dbReference type="Gene3D" id="1.10.8.60">
    <property type="match status" value="1"/>
</dbReference>
<dbReference type="Pfam" id="PF00004">
    <property type="entry name" value="AAA"/>
    <property type="match status" value="1"/>
</dbReference>
<evidence type="ECO:0000259" key="2">
    <source>
        <dbReference type="SMART" id="SM00382"/>
    </source>
</evidence>
<dbReference type="SUPFAM" id="SSF52540">
    <property type="entry name" value="P-loop containing nucleoside triphosphate hydrolases"/>
    <property type="match status" value="1"/>
</dbReference>
<dbReference type="InterPro" id="IPR003959">
    <property type="entry name" value="ATPase_AAA_core"/>
</dbReference>
<proteinExistence type="inferred from homology"/>
<reference evidence="3 4" key="1">
    <citation type="journal article" date="2015" name="Int. J. Syst. Evol. Microbiol.">
        <title>Rhizobium anhuiense sp. nov., isolated from effective nodules of Vicia faba and Pisum sativum.</title>
        <authorList>
            <person name="Zhang Y.J."/>
            <person name="Zheng W.T."/>
            <person name="Everall I."/>
            <person name="Young J.P."/>
            <person name="Zhang X.X."/>
            <person name="Tian C.F."/>
            <person name="Sui X.H."/>
            <person name="Wang E.T."/>
            <person name="Chen W.X."/>
        </authorList>
    </citation>
    <scope>NUCLEOTIDE SEQUENCE [LARGE SCALE GENOMIC DNA]</scope>
    <source>
        <strain evidence="3 4">CCBAU 23252</strain>
    </source>
</reference>
<dbReference type="InterPro" id="IPR003960">
    <property type="entry name" value="ATPase_AAA_CS"/>
</dbReference>
<dbReference type="Proteomes" id="UP000273611">
    <property type="component" value="Unassembled WGS sequence"/>
</dbReference>
<dbReference type="CDD" id="cd19481">
    <property type="entry name" value="RecA-like_protease"/>
    <property type="match status" value="1"/>
</dbReference>
<accession>A0A3S0PY89</accession>
<dbReference type="InterPro" id="IPR037219">
    <property type="entry name" value="Peptidase_M41-like"/>
</dbReference>
<dbReference type="GO" id="GO:0006508">
    <property type="term" value="P:proteolysis"/>
    <property type="evidence" value="ECO:0007669"/>
    <property type="project" value="InterPro"/>
</dbReference>
<keyword evidence="1" id="KW-0547">Nucleotide-binding</keyword>
<dbReference type="InterPro" id="IPR003593">
    <property type="entry name" value="AAA+_ATPase"/>
</dbReference>
<dbReference type="GO" id="GO:0005886">
    <property type="term" value="C:plasma membrane"/>
    <property type="evidence" value="ECO:0007669"/>
    <property type="project" value="TreeGrafter"/>
</dbReference>
<evidence type="ECO:0000313" key="3">
    <source>
        <dbReference type="EMBL" id="RUL96474.1"/>
    </source>
</evidence>
<dbReference type="Gene3D" id="1.20.58.760">
    <property type="entry name" value="Peptidase M41"/>
    <property type="match status" value="1"/>
</dbReference>
<dbReference type="GO" id="GO:0030163">
    <property type="term" value="P:protein catabolic process"/>
    <property type="evidence" value="ECO:0007669"/>
    <property type="project" value="TreeGrafter"/>
</dbReference>
<dbReference type="GO" id="GO:0004176">
    <property type="term" value="F:ATP-dependent peptidase activity"/>
    <property type="evidence" value="ECO:0007669"/>
    <property type="project" value="InterPro"/>
</dbReference>
<dbReference type="RefSeq" id="WP_127431626.1">
    <property type="nucleotide sequence ID" value="NZ_BMFI01000019.1"/>
</dbReference>
<dbReference type="SMART" id="SM00382">
    <property type="entry name" value="AAA"/>
    <property type="match status" value="1"/>
</dbReference>
<dbReference type="InterPro" id="IPR000642">
    <property type="entry name" value="Peptidase_M41"/>
</dbReference>
<dbReference type="Pfam" id="PF01434">
    <property type="entry name" value="Peptidase_M41"/>
    <property type="match status" value="1"/>
</dbReference>
<dbReference type="InterPro" id="IPR027417">
    <property type="entry name" value="P-loop_NTPase"/>
</dbReference>
<gene>
    <name evidence="3" type="ORF">EEQ99_30575</name>
</gene>
<evidence type="ECO:0000256" key="1">
    <source>
        <dbReference type="RuleBase" id="RU003651"/>
    </source>
</evidence>
<comment type="similarity">
    <text evidence="1">Belongs to the AAA ATPase family.</text>
</comment>
<comment type="caution">
    <text evidence="3">The sequence shown here is derived from an EMBL/GenBank/DDBJ whole genome shotgun (WGS) entry which is preliminary data.</text>
</comment>
<protein>
    <submittedName>
        <fullName evidence="3">AAA family ATPase</fullName>
    </submittedName>
</protein>
<keyword evidence="1" id="KW-0067">ATP-binding</keyword>
<dbReference type="Gene3D" id="3.40.50.300">
    <property type="entry name" value="P-loop containing nucleotide triphosphate hydrolases"/>
    <property type="match status" value="1"/>
</dbReference>
<dbReference type="PANTHER" id="PTHR23076:SF97">
    <property type="entry name" value="ATP-DEPENDENT ZINC METALLOPROTEASE YME1L1"/>
    <property type="match status" value="1"/>
</dbReference>
<evidence type="ECO:0000313" key="4">
    <source>
        <dbReference type="Proteomes" id="UP000273611"/>
    </source>
</evidence>
<dbReference type="GO" id="GO:0005524">
    <property type="term" value="F:ATP binding"/>
    <property type="evidence" value="ECO:0007669"/>
    <property type="project" value="UniProtKB-KW"/>
</dbReference>
<dbReference type="EMBL" id="RIBW01000022">
    <property type="protein sequence ID" value="RUL96474.1"/>
    <property type="molecule type" value="Genomic_DNA"/>
</dbReference>
<dbReference type="PROSITE" id="PS00674">
    <property type="entry name" value="AAA"/>
    <property type="match status" value="1"/>
</dbReference>
<name>A0A3S0PY89_9HYPH</name>
<dbReference type="GO" id="GO:0016887">
    <property type="term" value="F:ATP hydrolysis activity"/>
    <property type="evidence" value="ECO:0007669"/>
    <property type="project" value="InterPro"/>
</dbReference>
<dbReference type="PANTHER" id="PTHR23076">
    <property type="entry name" value="METALLOPROTEASE M41 FTSH"/>
    <property type="match status" value="1"/>
</dbReference>
<organism evidence="3 4">
    <name type="scientific">Rhizobium anhuiense</name>
    <dbReference type="NCBI Taxonomy" id="1184720"/>
    <lineage>
        <taxon>Bacteria</taxon>
        <taxon>Pseudomonadati</taxon>
        <taxon>Pseudomonadota</taxon>
        <taxon>Alphaproteobacteria</taxon>
        <taxon>Hyphomicrobiales</taxon>
        <taxon>Rhizobiaceae</taxon>
        <taxon>Rhizobium/Agrobacterium group</taxon>
        <taxon>Rhizobium</taxon>
    </lineage>
</organism>